<dbReference type="GO" id="GO:0022857">
    <property type="term" value="F:transmembrane transporter activity"/>
    <property type="evidence" value="ECO:0007669"/>
    <property type="project" value="TreeGrafter"/>
</dbReference>
<accession>A0A1W0D7T4</accession>
<dbReference type="PANTHER" id="PTHR24220:SF659">
    <property type="entry name" value="TRANSPORTER, PUTATIVE-RELATED"/>
    <property type="match status" value="1"/>
</dbReference>
<dbReference type="InterPro" id="IPR015854">
    <property type="entry name" value="ABC_transpr_LolD-like"/>
</dbReference>
<dbReference type="AlphaFoldDB" id="A0A1W0D7T4"/>
<comment type="caution">
    <text evidence="9">The sequence shown here is derived from an EMBL/GenBank/DDBJ whole genome shotgun (WGS) entry which is preliminary data.</text>
</comment>
<keyword evidence="5" id="KW-0812">Transmembrane</keyword>
<evidence type="ECO:0000313" key="10">
    <source>
        <dbReference type="Proteomes" id="UP000192721"/>
    </source>
</evidence>
<dbReference type="Gene3D" id="3.40.50.300">
    <property type="entry name" value="P-loop containing nucleotide triphosphate hydrolases"/>
    <property type="match status" value="1"/>
</dbReference>
<dbReference type="InterPro" id="IPR017871">
    <property type="entry name" value="ABC_transporter-like_CS"/>
</dbReference>
<dbReference type="InterPro" id="IPR017911">
    <property type="entry name" value="MacB-like_ATP-bd"/>
</dbReference>
<keyword evidence="2" id="KW-1003">Cell membrane</keyword>
<reference evidence="9 10" key="1">
    <citation type="submission" date="2017-02" db="EMBL/GenBank/DDBJ databases">
        <title>Chromobacterium haemolyticum H5244.</title>
        <authorList>
            <person name="Gulvik C.A."/>
        </authorList>
    </citation>
    <scope>NUCLEOTIDE SEQUENCE [LARGE SCALE GENOMIC DNA]</scope>
    <source>
        <strain evidence="9 10">H5244</strain>
    </source>
</reference>
<dbReference type="GO" id="GO:0046677">
    <property type="term" value="P:response to antibiotic"/>
    <property type="evidence" value="ECO:0007669"/>
    <property type="project" value="UniProtKB-KW"/>
</dbReference>
<dbReference type="SUPFAM" id="SSF52540">
    <property type="entry name" value="P-loop containing nucleoside triphosphate hydrolases"/>
    <property type="match status" value="1"/>
</dbReference>
<dbReference type="InterPro" id="IPR027417">
    <property type="entry name" value="P-loop_NTPase"/>
</dbReference>
<sequence>MSASPAIVGENLNRSFSNGKTEQTVLTNISLSILPGELTLIIGPSGSGKSTLLSVLSGLLPPSSGRVTALGLELTKRSIEELSRFRLEHCGFVFQGFNLFASLTALENVLLPLNYGPKITKAEAEKRAQEALELVGLGPRAKLRPMELSGGEKQRVAIARALVKRPKLMFADEPTSALDSHNGQVVIDLLHQIAQEQGTTVLGVSHDNRLIKHADRVITLEDGQVVKDLRVHNTPMEVA</sequence>
<evidence type="ECO:0000256" key="5">
    <source>
        <dbReference type="ARBA" id="ARBA00022989"/>
    </source>
</evidence>
<proteinExistence type="inferred from homology"/>
<evidence type="ECO:0000256" key="1">
    <source>
        <dbReference type="ARBA" id="ARBA00022448"/>
    </source>
</evidence>
<name>A0A1W0D7T4_9NEIS</name>
<keyword evidence="4 9" id="KW-0067">ATP-binding</keyword>
<dbReference type="GO" id="GO:0005886">
    <property type="term" value="C:plasma membrane"/>
    <property type="evidence" value="ECO:0007669"/>
    <property type="project" value="TreeGrafter"/>
</dbReference>
<dbReference type="RefSeq" id="WP_081554625.1">
    <property type="nucleotide sequence ID" value="NZ_CP109905.1"/>
</dbReference>
<evidence type="ECO:0000256" key="7">
    <source>
        <dbReference type="ARBA" id="ARBA00038388"/>
    </source>
</evidence>
<dbReference type="InterPro" id="IPR003439">
    <property type="entry name" value="ABC_transporter-like_ATP-bd"/>
</dbReference>
<evidence type="ECO:0000256" key="4">
    <source>
        <dbReference type="ARBA" id="ARBA00022840"/>
    </source>
</evidence>
<keyword evidence="5" id="KW-1133">Transmembrane helix</keyword>
<gene>
    <name evidence="9" type="ORF">B0T45_03655</name>
</gene>
<dbReference type="PROSITE" id="PS00211">
    <property type="entry name" value="ABC_TRANSPORTER_1"/>
    <property type="match status" value="1"/>
</dbReference>
<keyword evidence="1" id="KW-0813">Transport</keyword>
<dbReference type="Pfam" id="PF00005">
    <property type="entry name" value="ABC_tran"/>
    <property type="match status" value="1"/>
</dbReference>
<evidence type="ECO:0000256" key="2">
    <source>
        <dbReference type="ARBA" id="ARBA00022475"/>
    </source>
</evidence>
<protein>
    <submittedName>
        <fullName evidence="9">ABC transporter ATP-binding protein</fullName>
    </submittedName>
</protein>
<dbReference type="SMART" id="SM00382">
    <property type="entry name" value="AAA"/>
    <property type="match status" value="1"/>
</dbReference>
<evidence type="ECO:0000259" key="8">
    <source>
        <dbReference type="PROSITE" id="PS50893"/>
    </source>
</evidence>
<dbReference type="EMBL" id="MUKV01000003">
    <property type="protein sequence ID" value="OQS43075.1"/>
    <property type="molecule type" value="Genomic_DNA"/>
</dbReference>
<keyword evidence="3" id="KW-0547">Nucleotide-binding</keyword>
<dbReference type="GO" id="GO:0005524">
    <property type="term" value="F:ATP binding"/>
    <property type="evidence" value="ECO:0007669"/>
    <property type="project" value="UniProtKB-KW"/>
</dbReference>
<dbReference type="PANTHER" id="PTHR24220">
    <property type="entry name" value="IMPORT ATP-BINDING PROTEIN"/>
    <property type="match status" value="1"/>
</dbReference>
<dbReference type="InterPro" id="IPR003593">
    <property type="entry name" value="AAA+_ATPase"/>
</dbReference>
<dbReference type="CDD" id="cd03255">
    <property type="entry name" value="ABC_MJ0796_LolCDE_FtsE"/>
    <property type="match status" value="1"/>
</dbReference>
<dbReference type="Proteomes" id="UP000192721">
    <property type="component" value="Unassembled WGS sequence"/>
</dbReference>
<dbReference type="GO" id="GO:0098796">
    <property type="term" value="C:membrane protein complex"/>
    <property type="evidence" value="ECO:0007669"/>
    <property type="project" value="UniProtKB-ARBA"/>
</dbReference>
<keyword evidence="6" id="KW-0046">Antibiotic resistance</keyword>
<evidence type="ECO:0000256" key="6">
    <source>
        <dbReference type="ARBA" id="ARBA00023251"/>
    </source>
</evidence>
<keyword evidence="5" id="KW-0472">Membrane</keyword>
<comment type="similarity">
    <text evidence="7">Belongs to the ABC transporter superfamily. Macrolide exporter (TC 3.A.1.122) family.</text>
</comment>
<feature type="domain" description="ABC transporter" evidence="8">
    <location>
        <begin position="7"/>
        <end position="238"/>
    </location>
</feature>
<evidence type="ECO:0000256" key="3">
    <source>
        <dbReference type="ARBA" id="ARBA00022741"/>
    </source>
</evidence>
<organism evidence="9 10">
    <name type="scientific">Chromobacterium haemolyticum</name>
    <dbReference type="NCBI Taxonomy" id="394935"/>
    <lineage>
        <taxon>Bacteria</taxon>
        <taxon>Pseudomonadati</taxon>
        <taxon>Pseudomonadota</taxon>
        <taxon>Betaproteobacteria</taxon>
        <taxon>Neisseriales</taxon>
        <taxon>Chromobacteriaceae</taxon>
        <taxon>Chromobacterium</taxon>
    </lineage>
</organism>
<dbReference type="FunFam" id="3.40.50.300:FF:000032">
    <property type="entry name" value="Export ABC transporter ATP-binding protein"/>
    <property type="match status" value="1"/>
</dbReference>
<dbReference type="PROSITE" id="PS50893">
    <property type="entry name" value="ABC_TRANSPORTER_2"/>
    <property type="match status" value="1"/>
</dbReference>
<dbReference type="GO" id="GO:0016887">
    <property type="term" value="F:ATP hydrolysis activity"/>
    <property type="evidence" value="ECO:0007669"/>
    <property type="project" value="InterPro"/>
</dbReference>
<evidence type="ECO:0000313" key="9">
    <source>
        <dbReference type="EMBL" id="OQS43075.1"/>
    </source>
</evidence>